<evidence type="ECO:0000259" key="10">
    <source>
        <dbReference type="PROSITE" id="PS50866"/>
    </source>
</evidence>
<dbReference type="InterPro" id="IPR009038">
    <property type="entry name" value="GOLD_dom"/>
</dbReference>
<evidence type="ECO:0000256" key="9">
    <source>
        <dbReference type="SAM" id="SignalP"/>
    </source>
</evidence>
<dbReference type="Pfam" id="PF01105">
    <property type="entry name" value="EMP24_GP25L"/>
    <property type="match status" value="1"/>
</dbReference>
<dbReference type="GO" id="GO:0016020">
    <property type="term" value="C:membrane"/>
    <property type="evidence" value="ECO:0007669"/>
    <property type="project" value="UniProtKB-SubCell"/>
</dbReference>
<reference evidence="11 12" key="1">
    <citation type="submission" date="2023-11" db="EMBL/GenBank/DDBJ databases">
        <title>Dfirmibasis_genome.</title>
        <authorList>
            <person name="Edelbroek B."/>
            <person name="Kjellin J."/>
            <person name="Jerlstrom-Hultqvist J."/>
            <person name="Soderbom F."/>
        </authorList>
    </citation>
    <scope>NUCLEOTIDE SEQUENCE [LARGE SCALE GENOMIC DNA]</scope>
    <source>
        <strain evidence="11 12">TNS-C-14</strain>
    </source>
</reference>
<dbReference type="Proteomes" id="UP001344447">
    <property type="component" value="Unassembled WGS sequence"/>
</dbReference>
<dbReference type="SMART" id="SM01190">
    <property type="entry name" value="EMP24_GP25L"/>
    <property type="match status" value="1"/>
</dbReference>
<comment type="subcellular location">
    <subcellularLocation>
        <location evidence="1 7">Membrane</location>
        <topology evidence="1 7">Single-pass type I membrane protein</topology>
    </subcellularLocation>
</comment>
<sequence length="221" mass="25216">MNKTLLVVLLSLILCVQYSYSFMFEVRAADEKCIVEELRQDTLVNGKFEVSDRLSKNIAFQYEVVMASMQMKFYVRGPTGDLILVNHDASTGVIAFNAQEAGDYSFCFLDNYRPGAQAMPLSRTVSLEIKTGVEANDYSDVITKGQLKPSEIELKKIEDVVDSIKVEILYMKNREETMRNTNESTNSRVANLSIFCFFVLIGSAAFQINYLKRYFKQRKLI</sequence>
<evidence type="ECO:0000313" key="12">
    <source>
        <dbReference type="Proteomes" id="UP001344447"/>
    </source>
</evidence>
<feature type="transmembrane region" description="Helical" evidence="8">
    <location>
        <begin position="189"/>
        <end position="211"/>
    </location>
</feature>
<comment type="similarity">
    <text evidence="2 7">Belongs to the EMP24/GP25L family.</text>
</comment>
<evidence type="ECO:0000256" key="1">
    <source>
        <dbReference type="ARBA" id="ARBA00004479"/>
    </source>
</evidence>
<evidence type="ECO:0000256" key="2">
    <source>
        <dbReference type="ARBA" id="ARBA00007104"/>
    </source>
</evidence>
<dbReference type="EMBL" id="JAVFKY010000001">
    <property type="protein sequence ID" value="KAK5583113.1"/>
    <property type="molecule type" value="Genomic_DNA"/>
</dbReference>
<protein>
    <recommendedName>
        <fullName evidence="10">GOLD domain-containing protein</fullName>
    </recommendedName>
</protein>
<keyword evidence="12" id="KW-1185">Reference proteome</keyword>
<evidence type="ECO:0000256" key="4">
    <source>
        <dbReference type="ARBA" id="ARBA00022729"/>
    </source>
</evidence>
<name>A0AAN7UJT8_9MYCE</name>
<evidence type="ECO:0000256" key="3">
    <source>
        <dbReference type="ARBA" id="ARBA00022692"/>
    </source>
</evidence>
<keyword evidence="4 9" id="KW-0732">Signal</keyword>
<evidence type="ECO:0000256" key="5">
    <source>
        <dbReference type="ARBA" id="ARBA00022989"/>
    </source>
</evidence>
<gene>
    <name evidence="11" type="ORF">RB653_004703</name>
</gene>
<accession>A0AAN7UJT8</accession>
<proteinExistence type="inferred from homology"/>
<evidence type="ECO:0000256" key="7">
    <source>
        <dbReference type="RuleBase" id="RU003827"/>
    </source>
</evidence>
<evidence type="ECO:0000313" key="11">
    <source>
        <dbReference type="EMBL" id="KAK5583113.1"/>
    </source>
</evidence>
<evidence type="ECO:0000256" key="8">
    <source>
        <dbReference type="SAM" id="Phobius"/>
    </source>
</evidence>
<feature type="signal peptide" evidence="9">
    <location>
        <begin position="1"/>
        <end position="21"/>
    </location>
</feature>
<feature type="chain" id="PRO_5042844568" description="GOLD domain-containing protein" evidence="9">
    <location>
        <begin position="22"/>
        <end position="221"/>
    </location>
</feature>
<keyword evidence="5 8" id="KW-1133">Transmembrane helix</keyword>
<comment type="caution">
    <text evidence="11">The sequence shown here is derived from an EMBL/GenBank/DDBJ whole genome shotgun (WGS) entry which is preliminary data.</text>
</comment>
<organism evidence="11 12">
    <name type="scientific">Dictyostelium firmibasis</name>
    <dbReference type="NCBI Taxonomy" id="79012"/>
    <lineage>
        <taxon>Eukaryota</taxon>
        <taxon>Amoebozoa</taxon>
        <taxon>Evosea</taxon>
        <taxon>Eumycetozoa</taxon>
        <taxon>Dictyostelia</taxon>
        <taxon>Dictyosteliales</taxon>
        <taxon>Dictyosteliaceae</taxon>
        <taxon>Dictyostelium</taxon>
    </lineage>
</organism>
<dbReference type="AlphaFoldDB" id="A0AAN7UJT8"/>
<keyword evidence="3 7" id="KW-0812">Transmembrane</keyword>
<feature type="domain" description="GOLD" evidence="10">
    <location>
        <begin position="31"/>
        <end position="131"/>
    </location>
</feature>
<dbReference type="InterPro" id="IPR015720">
    <property type="entry name" value="Emp24-like"/>
</dbReference>
<keyword evidence="6 8" id="KW-0472">Membrane</keyword>
<dbReference type="PROSITE" id="PS50866">
    <property type="entry name" value="GOLD"/>
    <property type="match status" value="1"/>
</dbReference>
<dbReference type="PANTHER" id="PTHR22811">
    <property type="entry name" value="TRANSMEMBRANE EMP24 DOMAIN-CONTAINING PROTEIN"/>
    <property type="match status" value="1"/>
</dbReference>
<evidence type="ECO:0000256" key="6">
    <source>
        <dbReference type="ARBA" id="ARBA00023136"/>
    </source>
</evidence>